<feature type="domain" description="SCP" evidence="4">
    <location>
        <begin position="137"/>
        <end position="277"/>
    </location>
</feature>
<dbReference type="InterPro" id="IPR014044">
    <property type="entry name" value="CAP_dom"/>
</dbReference>
<name>A0A9P0DE64_PHACE</name>
<proteinExistence type="predicted"/>
<gene>
    <name evidence="5" type="ORF">PHAECO_LOCUS3157</name>
</gene>
<dbReference type="Pfam" id="PF00188">
    <property type="entry name" value="CAP"/>
    <property type="match status" value="1"/>
</dbReference>
<dbReference type="Proteomes" id="UP001153737">
    <property type="component" value="Chromosome 12"/>
</dbReference>
<reference evidence="5" key="1">
    <citation type="submission" date="2022-01" db="EMBL/GenBank/DDBJ databases">
        <authorList>
            <person name="King R."/>
        </authorList>
    </citation>
    <scope>NUCLEOTIDE SEQUENCE</scope>
</reference>
<dbReference type="PROSITE" id="PS01009">
    <property type="entry name" value="CRISP_1"/>
    <property type="match status" value="1"/>
</dbReference>
<dbReference type="InterPro" id="IPR034113">
    <property type="entry name" value="SCP_GAPR1-like"/>
</dbReference>
<accession>A0A9P0DE64</accession>
<dbReference type="PRINTS" id="PR00837">
    <property type="entry name" value="V5TPXLIKE"/>
</dbReference>
<dbReference type="InterPro" id="IPR001283">
    <property type="entry name" value="CRISP-related"/>
</dbReference>
<sequence>MDSVRIASQSAERQPPPETSRCGSGGKPRPLASKQLSAASRQSAEPQFAVLPLAAAYQPSRKKEEARALQNLRRRLQAVRVLQANRAEPIEASCANNNLSPEEIDSRPFLLQKILTNRPMSMVLDISEIRTAWQDSDFITDCLCWHNVYRQRHAASPLTMSSELCYLAQTWANHLAHTNKFYYRNDKDIGQNLFCKPSNGLVQEVSGQEVATYWYSAVRHYDYGNKEPDCSHTNVNAGHFTQMVWASTRLFGIGKARSRSGKLVVVAHYAPPGNVPGFYMDNVLPPCEDYPRLPPPRLLMTTATSSTTGSSCVTSPST</sequence>
<dbReference type="PANTHER" id="PTHR10334">
    <property type="entry name" value="CYSTEINE-RICH SECRETORY PROTEIN-RELATED"/>
    <property type="match status" value="1"/>
</dbReference>
<reference evidence="5" key="2">
    <citation type="submission" date="2022-10" db="EMBL/GenBank/DDBJ databases">
        <authorList>
            <consortium name="ENA_rothamsted_submissions"/>
            <consortium name="culmorum"/>
            <person name="King R."/>
        </authorList>
    </citation>
    <scope>NUCLEOTIDE SEQUENCE</scope>
</reference>
<evidence type="ECO:0000256" key="3">
    <source>
        <dbReference type="SAM" id="MobiDB-lite"/>
    </source>
</evidence>
<dbReference type="InterPro" id="IPR002413">
    <property type="entry name" value="V5_allergen-like"/>
</dbReference>
<feature type="region of interest" description="Disordered" evidence="3">
    <location>
        <begin position="1"/>
        <end position="40"/>
    </location>
</feature>
<dbReference type="InterPro" id="IPR035940">
    <property type="entry name" value="CAP_sf"/>
</dbReference>
<evidence type="ECO:0000256" key="2">
    <source>
        <dbReference type="ARBA" id="ARBA00022525"/>
    </source>
</evidence>
<evidence type="ECO:0000313" key="5">
    <source>
        <dbReference type="EMBL" id="CAH1118749.1"/>
    </source>
</evidence>
<dbReference type="Gene3D" id="3.40.33.10">
    <property type="entry name" value="CAP"/>
    <property type="match status" value="1"/>
</dbReference>
<keyword evidence="2" id="KW-0964">Secreted</keyword>
<dbReference type="GO" id="GO:0005576">
    <property type="term" value="C:extracellular region"/>
    <property type="evidence" value="ECO:0007669"/>
    <property type="project" value="UniProtKB-SubCell"/>
</dbReference>
<evidence type="ECO:0000313" key="6">
    <source>
        <dbReference type="Proteomes" id="UP001153737"/>
    </source>
</evidence>
<comment type="subcellular location">
    <subcellularLocation>
        <location evidence="1">Secreted</location>
    </subcellularLocation>
</comment>
<dbReference type="AlphaFoldDB" id="A0A9P0DE64"/>
<dbReference type="SMART" id="SM00198">
    <property type="entry name" value="SCP"/>
    <property type="match status" value="1"/>
</dbReference>
<dbReference type="CDD" id="cd05382">
    <property type="entry name" value="CAP_GAPR1-like"/>
    <property type="match status" value="1"/>
</dbReference>
<dbReference type="OrthoDB" id="337038at2759"/>
<dbReference type="FunFam" id="3.40.33.10:FF:000010">
    <property type="entry name" value="Predicted protein"/>
    <property type="match status" value="1"/>
</dbReference>
<dbReference type="PRINTS" id="PR00838">
    <property type="entry name" value="V5ALLERGEN"/>
</dbReference>
<keyword evidence="6" id="KW-1185">Reference proteome</keyword>
<dbReference type="InterPro" id="IPR018244">
    <property type="entry name" value="Allrgn_V5/Tpx1_CS"/>
</dbReference>
<evidence type="ECO:0000259" key="4">
    <source>
        <dbReference type="SMART" id="SM00198"/>
    </source>
</evidence>
<protein>
    <recommendedName>
        <fullName evidence="4">SCP domain-containing protein</fullName>
    </recommendedName>
</protein>
<feature type="compositionally biased region" description="Polar residues" evidence="3">
    <location>
        <begin position="1"/>
        <end position="12"/>
    </location>
</feature>
<organism evidence="5 6">
    <name type="scientific">Phaedon cochleariae</name>
    <name type="common">Mustard beetle</name>
    <dbReference type="NCBI Taxonomy" id="80249"/>
    <lineage>
        <taxon>Eukaryota</taxon>
        <taxon>Metazoa</taxon>
        <taxon>Ecdysozoa</taxon>
        <taxon>Arthropoda</taxon>
        <taxon>Hexapoda</taxon>
        <taxon>Insecta</taxon>
        <taxon>Pterygota</taxon>
        <taxon>Neoptera</taxon>
        <taxon>Endopterygota</taxon>
        <taxon>Coleoptera</taxon>
        <taxon>Polyphaga</taxon>
        <taxon>Cucujiformia</taxon>
        <taxon>Chrysomeloidea</taxon>
        <taxon>Chrysomelidae</taxon>
        <taxon>Chrysomelinae</taxon>
        <taxon>Chrysomelini</taxon>
        <taxon>Phaedon</taxon>
    </lineage>
</organism>
<evidence type="ECO:0000256" key="1">
    <source>
        <dbReference type="ARBA" id="ARBA00004613"/>
    </source>
</evidence>
<dbReference type="EMBL" id="OU896718">
    <property type="protein sequence ID" value="CAH1118749.1"/>
    <property type="molecule type" value="Genomic_DNA"/>
</dbReference>
<dbReference type="SUPFAM" id="SSF55797">
    <property type="entry name" value="PR-1-like"/>
    <property type="match status" value="1"/>
</dbReference>